<feature type="domain" description="Amidohydrolase-related" evidence="2">
    <location>
        <begin position="90"/>
        <end position="285"/>
    </location>
</feature>
<dbReference type="PANTHER" id="PTHR21240:SF19">
    <property type="entry name" value="CATALYTIC_ HYDROLASE"/>
    <property type="match status" value="1"/>
</dbReference>
<gene>
    <name evidence="3" type="ORF">METZ01_LOCUS228492</name>
</gene>
<reference evidence="3" key="1">
    <citation type="submission" date="2018-05" db="EMBL/GenBank/DDBJ databases">
        <authorList>
            <person name="Lanie J.A."/>
            <person name="Ng W.-L."/>
            <person name="Kazmierczak K.M."/>
            <person name="Andrzejewski T.M."/>
            <person name="Davidsen T.M."/>
            <person name="Wayne K.J."/>
            <person name="Tettelin H."/>
            <person name="Glass J.I."/>
            <person name="Rusch D."/>
            <person name="Podicherti R."/>
            <person name="Tsui H.-C.T."/>
            <person name="Winkler M.E."/>
        </authorList>
    </citation>
    <scope>NUCLEOTIDE SEQUENCE</scope>
</reference>
<dbReference type="InterPro" id="IPR006680">
    <property type="entry name" value="Amidohydro-rel"/>
</dbReference>
<accession>A0A382GKH5</accession>
<sequence>MAIPEGIGIVDTMIGFPAEDFAMYDFIRKQLKDSSTEFDFPVEYMFKQVPKELYGSIDDPVKLTLNEMDRYSIEIGLVGVGGEVSRKALKEHPDRFVAQGSVDPNMGVEGIREMVRQYEEFGVCSFGAFNAGYNPQVGIADPLMYPIYAKCVELGTPIFSCAGVPGPRFPMWPQKVEWIDQVMYDFPELVFVIRHGCEPWEELAVKLILKWPNLYYSTTAFAPKFYPQAIIDYANSRGAEKIIYGGYFPMGLSLERTMTDMQALPLKDDVWPKFLRDNARKVLGLDG</sequence>
<dbReference type="GO" id="GO:0016787">
    <property type="term" value="F:hydrolase activity"/>
    <property type="evidence" value="ECO:0007669"/>
    <property type="project" value="InterPro"/>
</dbReference>
<protein>
    <recommendedName>
        <fullName evidence="2">Amidohydrolase-related domain-containing protein</fullName>
    </recommendedName>
</protein>
<dbReference type="PANTHER" id="PTHR21240">
    <property type="entry name" value="2-AMINO-3-CARBOXYLMUCONATE-6-SEMIALDEHYDE DECARBOXYLASE"/>
    <property type="match status" value="1"/>
</dbReference>
<dbReference type="SUPFAM" id="SSF51556">
    <property type="entry name" value="Metallo-dependent hydrolases"/>
    <property type="match status" value="1"/>
</dbReference>
<evidence type="ECO:0000259" key="2">
    <source>
        <dbReference type="Pfam" id="PF04909"/>
    </source>
</evidence>
<dbReference type="InterPro" id="IPR032465">
    <property type="entry name" value="ACMSD"/>
</dbReference>
<dbReference type="GO" id="GO:0016831">
    <property type="term" value="F:carboxy-lyase activity"/>
    <property type="evidence" value="ECO:0007669"/>
    <property type="project" value="InterPro"/>
</dbReference>
<proteinExistence type="predicted"/>
<evidence type="ECO:0000313" key="3">
    <source>
        <dbReference type="EMBL" id="SVB75638.1"/>
    </source>
</evidence>
<dbReference type="Pfam" id="PF04909">
    <property type="entry name" value="Amidohydro_2"/>
    <property type="match status" value="1"/>
</dbReference>
<name>A0A382GKH5_9ZZZZ</name>
<dbReference type="AlphaFoldDB" id="A0A382GKH5"/>
<keyword evidence="1" id="KW-0456">Lyase</keyword>
<organism evidence="3">
    <name type="scientific">marine metagenome</name>
    <dbReference type="NCBI Taxonomy" id="408172"/>
    <lineage>
        <taxon>unclassified sequences</taxon>
        <taxon>metagenomes</taxon>
        <taxon>ecological metagenomes</taxon>
    </lineage>
</organism>
<dbReference type="InterPro" id="IPR032466">
    <property type="entry name" value="Metal_Hydrolase"/>
</dbReference>
<dbReference type="EMBL" id="UINC01056056">
    <property type="protein sequence ID" value="SVB75638.1"/>
    <property type="molecule type" value="Genomic_DNA"/>
</dbReference>
<dbReference type="Gene3D" id="3.20.20.140">
    <property type="entry name" value="Metal-dependent hydrolases"/>
    <property type="match status" value="1"/>
</dbReference>
<evidence type="ECO:0000256" key="1">
    <source>
        <dbReference type="ARBA" id="ARBA00023239"/>
    </source>
</evidence>